<comment type="caution">
    <text evidence="1">The sequence shown here is derived from an EMBL/GenBank/DDBJ whole genome shotgun (WGS) entry which is preliminary data.</text>
</comment>
<proteinExistence type="predicted"/>
<dbReference type="EMBL" id="ATAY01000069">
    <property type="protein sequence ID" value="EPR10257.1"/>
    <property type="molecule type" value="Genomic_DNA"/>
</dbReference>
<dbReference type="STRING" id="1330534.L323_14160"/>
<name>U4QZ81_9FIRM</name>
<sequence length="58" mass="6978">MRTGRQLYLLRIRDTKISDKQLSELLDVSVNDILIYEYGLKPIPKDIYNKWERIVCNH</sequence>
<dbReference type="AlphaFoldDB" id="U4QZ81"/>
<dbReference type="PATRIC" id="fig|1330534.3.peg.2807"/>
<protein>
    <recommendedName>
        <fullName evidence="3">HTH cro/C1-type domain-containing protein</fullName>
    </recommendedName>
</protein>
<reference evidence="1 2" key="1">
    <citation type="journal article" date="2013" name="Genome Announc.">
        <title>Draft Genome Sequence of the Cellulolytic Bacterium Clostridium papyrosolvens C7 (ATCC 700395).</title>
        <authorList>
            <person name="Zepeda V."/>
            <person name="Dassa B."/>
            <person name="Borovok I."/>
            <person name="Lamed R."/>
            <person name="Bayer E.A."/>
            <person name="Cate J.H."/>
        </authorList>
    </citation>
    <scope>NUCLEOTIDE SEQUENCE [LARGE SCALE GENOMIC DNA]</scope>
    <source>
        <strain evidence="1 2">C7</strain>
    </source>
</reference>
<organism evidence="1 2">
    <name type="scientific">Ruminiclostridium papyrosolvens C7</name>
    <dbReference type="NCBI Taxonomy" id="1330534"/>
    <lineage>
        <taxon>Bacteria</taxon>
        <taxon>Bacillati</taxon>
        <taxon>Bacillota</taxon>
        <taxon>Clostridia</taxon>
        <taxon>Eubacteriales</taxon>
        <taxon>Oscillospiraceae</taxon>
        <taxon>Ruminiclostridium</taxon>
    </lineage>
</organism>
<evidence type="ECO:0000313" key="2">
    <source>
        <dbReference type="Proteomes" id="UP000016860"/>
    </source>
</evidence>
<gene>
    <name evidence="1" type="ORF">L323_14160</name>
</gene>
<dbReference type="Proteomes" id="UP000016860">
    <property type="component" value="Unassembled WGS sequence"/>
</dbReference>
<evidence type="ECO:0008006" key="3">
    <source>
        <dbReference type="Google" id="ProtNLM"/>
    </source>
</evidence>
<evidence type="ECO:0000313" key="1">
    <source>
        <dbReference type="EMBL" id="EPR10257.1"/>
    </source>
</evidence>
<accession>U4QZ81</accession>
<dbReference type="RefSeq" id="WP_014313031.1">
    <property type="nucleotide sequence ID" value="NZ_ATAY01000069.1"/>
</dbReference>